<dbReference type="InterPro" id="IPR015637">
    <property type="entry name" value="MUG/TDG"/>
</dbReference>
<dbReference type="InterPro" id="IPR036895">
    <property type="entry name" value="Uracil-DNA_glycosylase-like_sf"/>
</dbReference>
<gene>
    <name evidence="6" type="primary">mug</name>
    <name evidence="6" type="ORF">KCV87_11530</name>
</gene>
<protein>
    <submittedName>
        <fullName evidence="6">G/U mismatch-specific DNA glycosylase</fullName>
        <ecNumber evidence="6">3.2.2.28</ecNumber>
    </submittedName>
</protein>
<dbReference type="GO" id="GO:0004844">
    <property type="term" value="F:uracil DNA N-glycosylase activity"/>
    <property type="evidence" value="ECO:0007669"/>
    <property type="project" value="TreeGrafter"/>
</dbReference>
<dbReference type="EC" id="3.2.2.28" evidence="6"/>
<keyword evidence="3" id="KW-0234">DNA repair</keyword>
<dbReference type="PANTHER" id="PTHR12159">
    <property type="entry name" value="G/T AND G/U MISMATCH-SPECIFIC DNA GLYCOSYLASE"/>
    <property type="match status" value="1"/>
</dbReference>
<accession>A0AA45LEI3</accession>
<dbReference type="NCBIfam" id="NF007570">
    <property type="entry name" value="PRK10201.1"/>
    <property type="match status" value="1"/>
</dbReference>
<evidence type="ECO:0000256" key="1">
    <source>
        <dbReference type="ARBA" id="ARBA00022763"/>
    </source>
</evidence>
<dbReference type="InterPro" id="IPR005122">
    <property type="entry name" value="Uracil-DNA_glycosylase-like"/>
</dbReference>
<dbReference type="GO" id="GO:0008263">
    <property type="term" value="F:pyrimidine-specific mismatch base pair DNA N-glycosylase activity"/>
    <property type="evidence" value="ECO:0007669"/>
    <property type="project" value="TreeGrafter"/>
</dbReference>
<evidence type="ECO:0000256" key="3">
    <source>
        <dbReference type="ARBA" id="ARBA00023204"/>
    </source>
</evidence>
<keyword evidence="1" id="KW-0227">DNA damage</keyword>
<evidence type="ECO:0000259" key="5">
    <source>
        <dbReference type="Pfam" id="PF03167"/>
    </source>
</evidence>
<dbReference type="PANTHER" id="PTHR12159:SF9">
    <property type="entry name" value="G_T MISMATCH-SPECIFIC THYMINE DNA GLYCOSYLASE"/>
    <property type="match status" value="1"/>
</dbReference>
<feature type="region of interest" description="Disordered" evidence="4">
    <location>
        <begin position="1"/>
        <end position="21"/>
    </location>
</feature>
<keyword evidence="6" id="KW-0326">Glycosidase</keyword>
<dbReference type="AlphaFoldDB" id="A0AA45LEI3"/>
<evidence type="ECO:0000313" key="6">
    <source>
        <dbReference type="EMBL" id="QUF07870.1"/>
    </source>
</evidence>
<evidence type="ECO:0000313" key="7">
    <source>
        <dbReference type="Proteomes" id="UP000677152"/>
    </source>
</evidence>
<feature type="compositionally biased region" description="Low complexity" evidence="4">
    <location>
        <begin position="8"/>
        <end position="21"/>
    </location>
</feature>
<dbReference type="EMBL" id="CP073249">
    <property type="protein sequence ID" value="QUF07870.1"/>
    <property type="molecule type" value="Genomic_DNA"/>
</dbReference>
<dbReference type="Pfam" id="PF03167">
    <property type="entry name" value="UDG"/>
    <property type="match status" value="1"/>
</dbReference>
<dbReference type="CDD" id="cd10028">
    <property type="entry name" value="UDG-F2_TDG_MUG"/>
    <property type="match status" value="1"/>
</dbReference>
<keyword evidence="2 6" id="KW-0378">Hydrolase</keyword>
<dbReference type="Gene3D" id="3.40.470.10">
    <property type="entry name" value="Uracil-DNA glycosylase-like domain"/>
    <property type="match status" value="1"/>
</dbReference>
<evidence type="ECO:0000256" key="4">
    <source>
        <dbReference type="SAM" id="MobiDB-lite"/>
    </source>
</evidence>
<dbReference type="Proteomes" id="UP000677152">
    <property type="component" value="Chromosome"/>
</dbReference>
<name>A0AA45LEI3_9PSEU</name>
<dbReference type="SUPFAM" id="SSF52141">
    <property type="entry name" value="Uracil-DNA glycosylase-like"/>
    <property type="match status" value="1"/>
</dbReference>
<dbReference type="GO" id="GO:0006285">
    <property type="term" value="P:base-excision repair, AP site formation"/>
    <property type="evidence" value="ECO:0007669"/>
    <property type="project" value="InterPro"/>
</dbReference>
<feature type="domain" description="Uracil-DNA glycosylase-like" evidence="5">
    <location>
        <begin position="23"/>
        <end position="179"/>
    </location>
</feature>
<sequence>MPGTAAFGLAPGGSAPDPGPLPDLLAPGLSALLCGINPGGRSAVTGHHYAGPGNRFWRVLHLAGFTPRLLAPSEQALLLGFGIGLTNLVARPTARAAELGSAELVAGAGRLAGLVERHRPGVVGVVGVSAYRVAFRRPRAVVGPQDVELAGAPLWVLPNPSGLNAGYRLDDLVAIFRDFRSELPQPAEHPLHQGQVDPGR</sequence>
<reference evidence="6" key="1">
    <citation type="submission" date="2021-04" db="EMBL/GenBank/DDBJ databases">
        <title>Genomic sequence of Actinosynnema pretiosum subsp. pretiosum ATCC 31280 (C-14919).</title>
        <authorList>
            <person name="Bai L."/>
            <person name="Wang X."/>
            <person name="Xiao Y."/>
        </authorList>
    </citation>
    <scope>NUCLEOTIDE SEQUENCE</scope>
    <source>
        <strain evidence="6">ATCC 31280</strain>
    </source>
</reference>
<organism evidence="6 7">
    <name type="scientific">Actinosynnema pretiosum subsp. pretiosum</name>
    <dbReference type="NCBI Taxonomy" id="103721"/>
    <lineage>
        <taxon>Bacteria</taxon>
        <taxon>Bacillati</taxon>
        <taxon>Actinomycetota</taxon>
        <taxon>Actinomycetes</taxon>
        <taxon>Pseudonocardiales</taxon>
        <taxon>Pseudonocardiaceae</taxon>
        <taxon>Actinosynnema</taxon>
    </lineage>
</organism>
<evidence type="ECO:0000256" key="2">
    <source>
        <dbReference type="ARBA" id="ARBA00022801"/>
    </source>
</evidence>
<proteinExistence type="predicted"/>